<keyword evidence="3 6" id="KW-0812">Transmembrane</keyword>
<accession>X0ZV61</accession>
<dbReference type="GO" id="GO:0005886">
    <property type="term" value="C:plasma membrane"/>
    <property type="evidence" value="ECO:0007669"/>
    <property type="project" value="UniProtKB-SubCell"/>
</dbReference>
<keyword evidence="2" id="KW-1003">Cell membrane</keyword>
<proteinExistence type="predicted"/>
<comment type="subcellular location">
    <subcellularLocation>
        <location evidence="1">Cell membrane</location>
        <topology evidence="1">Multi-pass membrane protein</topology>
    </subcellularLocation>
</comment>
<feature type="non-terminal residue" evidence="8">
    <location>
        <position position="1"/>
    </location>
</feature>
<feature type="transmembrane region" description="Helical" evidence="6">
    <location>
        <begin position="38"/>
        <end position="65"/>
    </location>
</feature>
<feature type="transmembrane region" description="Helical" evidence="6">
    <location>
        <begin position="167"/>
        <end position="188"/>
    </location>
</feature>
<evidence type="ECO:0000313" key="8">
    <source>
        <dbReference type="EMBL" id="GAG73700.1"/>
    </source>
</evidence>
<reference evidence="8" key="1">
    <citation type="journal article" date="2014" name="Front. Microbiol.">
        <title>High frequency of phylogenetically diverse reductive dehalogenase-homologous genes in deep subseafloor sedimentary metagenomes.</title>
        <authorList>
            <person name="Kawai M."/>
            <person name="Futagami T."/>
            <person name="Toyoda A."/>
            <person name="Takaki Y."/>
            <person name="Nishi S."/>
            <person name="Hori S."/>
            <person name="Arai W."/>
            <person name="Tsubouchi T."/>
            <person name="Morono Y."/>
            <person name="Uchiyama I."/>
            <person name="Ito T."/>
            <person name="Fujiyama A."/>
            <person name="Inagaki F."/>
            <person name="Takami H."/>
        </authorList>
    </citation>
    <scope>NUCLEOTIDE SEQUENCE</scope>
    <source>
        <strain evidence="8">Expedition CK06-06</strain>
    </source>
</reference>
<comment type="caution">
    <text evidence="8">The sequence shown here is derived from an EMBL/GenBank/DDBJ whole genome shotgun (WGS) entry which is preliminary data.</text>
</comment>
<evidence type="ECO:0000256" key="3">
    <source>
        <dbReference type="ARBA" id="ARBA00022692"/>
    </source>
</evidence>
<evidence type="ECO:0000256" key="4">
    <source>
        <dbReference type="ARBA" id="ARBA00022989"/>
    </source>
</evidence>
<dbReference type="PANTHER" id="PTHR42709">
    <property type="entry name" value="ALKALINE PHOSPHATASE LIKE PROTEIN"/>
    <property type="match status" value="1"/>
</dbReference>
<dbReference type="Pfam" id="PF09335">
    <property type="entry name" value="VTT_dom"/>
    <property type="match status" value="1"/>
</dbReference>
<evidence type="ECO:0000256" key="5">
    <source>
        <dbReference type="ARBA" id="ARBA00023136"/>
    </source>
</evidence>
<dbReference type="InterPro" id="IPR051311">
    <property type="entry name" value="DedA_domain"/>
</dbReference>
<feature type="domain" description="VTT" evidence="7">
    <location>
        <begin position="43"/>
        <end position="147"/>
    </location>
</feature>
<evidence type="ECO:0000256" key="2">
    <source>
        <dbReference type="ARBA" id="ARBA00022475"/>
    </source>
</evidence>
<dbReference type="PANTHER" id="PTHR42709:SF6">
    <property type="entry name" value="UNDECAPRENYL PHOSPHATE TRANSPORTER A"/>
    <property type="match status" value="1"/>
</dbReference>
<protein>
    <recommendedName>
        <fullName evidence="7">VTT domain-containing protein</fullName>
    </recommendedName>
</protein>
<name>X0ZV61_9ZZZZ</name>
<feature type="transmembrane region" description="Helical" evidence="6">
    <location>
        <begin position="129"/>
        <end position="155"/>
    </location>
</feature>
<dbReference type="AlphaFoldDB" id="X0ZV61"/>
<evidence type="ECO:0000256" key="6">
    <source>
        <dbReference type="SAM" id="Phobius"/>
    </source>
</evidence>
<keyword evidence="4 6" id="KW-1133">Transmembrane helix</keyword>
<gene>
    <name evidence="8" type="ORF">S01H4_02636</name>
</gene>
<dbReference type="EMBL" id="BART01000591">
    <property type="protein sequence ID" value="GAG73700.1"/>
    <property type="molecule type" value="Genomic_DNA"/>
</dbReference>
<evidence type="ECO:0000259" key="7">
    <source>
        <dbReference type="Pfam" id="PF09335"/>
    </source>
</evidence>
<evidence type="ECO:0000256" key="1">
    <source>
        <dbReference type="ARBA" id="ARBA00004651"/>
    </source>
</evidence>
<dbReference type="InterPro" id="IPR032816">
    <property type="entry name" value="VTT_dom"/>
</dbReference>
<organism evidence="8">
    <name type="scientific">marine sediment metagenome</name>
    <dbReference type="NCBI Taxonomy" id="412755"/>
    <lineage>
        <taxon>unclassified sequences</taxon>
        <taxon>metagenomes</taxon>
        <taxon>ecological metagenomes</taxon>
    </lineage>
</organism>
<dbReference type="GO" id="GO:0050380">
    <property type="term" value="F:undecaprenyl-diphosphatase activity"/>
    <property type="evidence" value="ECO:0007669"/>
    <property type="project" value="UniProtKB-EC"/>
</dbReference>
<keyword evidence="5 6" id="KW-0472">Membrane</keyword>
<sequence length="199" mass="21959">IGIAQAIAIVPGISRSGITTVMGKSRGLSREDSLKFSFLLSIPIIFSVLAGSIGGTFGSSISYGIGKGIIAPLRMLKNNNSKNSKKRSRTGEFINKYGEFSVFIAQLIGQTRTFISYPAGVLKFNFKKFVLYTFLGSAIWCALTLGLITFINGLWHKYKPLVEIHSGLAIIILFTIIIFISQIWIYIISRRTKKDSKNP</sequence>